<sequence length="244" mass="27484">MPLAMTLGWLDIKMRYRGSMLGPFWLTITTAVMVAALGVLYAELFNMVLRDYLPFLALSLVLWGYISTLISESTVVFSQESRMIQAARMPFTVFACQAITRNLLVLLHNAVVVLAVFLIFGVTPYHVWLILPALGLWIVDSFAVMFCLGLLGARFRDIPPIVTSLLQVFFFITPIIWRPELVGTLQHWILLDPFYPLLAIMRTPLLGEPLPGALWGMALAHSAVLIALAVLVFTRFRARIAYWV</sequence>
<dbReference type="Proteomes" id="UP001062776">
    <property type="component" value="Unassembled WGS sequence"/>
</dbReference>
<feature type="transmembrane region" description="Helical" evidence="9">
    <location>
        <begin position="213"/>
        <end position="233"/>
    </location>
</feature>
<keyword evidence="4" id="KW-1003">Cell membrane</keyword>
<evidence type="ECO:0000313" key="11">
    <source>
        <dbReference type="EMBL" id="GBQ86474.1"/>
    </source>
</evidence>
<evidence type="ECO:0000256" key="8">
    <source>
        <dbReference type="ARBA" id="ARBA00023136"/>
    </source>
</evidence>
<evidence type="ECO:0000256" key="7">
    <source>
        <dbReference type="ARBA" id="ARBA00023047"/>
    </source>
</evidence>
<dbReference type="Pfam" id="PF01061">
    <property type="entry name" value="ABC2_membrane"/>
    <property type="match status" value="1"/>
</dbReference>
<accession>A0ABQ0Q111</accession>
<keyword evidence="7" id="KW-0625">Polysaccharide transport</keyword>
<evidence type="ECO:0000256" key="6">
    <source>
        <dbReference type="ARBA" id="ARBA00022989"/>
    </source>
</evidence>
<evidence type="ECO:0000256" key="9">
    <source>
        <dbReference type="SAM" id="Phobius"/>
    </source>
</evidence>
<name>A0ABQ0Q111_9PROT</name>
<dbReference type="PANTHER" id="PTHR30413:SF10">
    <property type="entry name" value="CAPSULE POLYSACCHARIDE EXPORT INNER-MEMBRANE PROTEIN CTRC"/>
    <property type="match status" value="1"/>
</dbReference>
<comment type="subcellular location">
    <subcellularLocation>
        <location evidence="1">Cell membrane</location>
        <topology evidence="1">Multi-pass membrane protein</topology>
    </subcellularLocation>
</comment>
<keyword evidence="12" id="KW-1185">Reference proteome</keyword>
<feature type="domain" description="ABC-2 type transporter transmembrane" evidence="10">
    <location>
        <begin position="5"/>
        <end position="203"/>
    </location>
</feature>
<evidence type="ECO:0000256" key="1">
    <source>
        <dbReference type="ARBA" id="ARBA00004651"/>
    </source>
</evidence>
<evidence type="ECO:0000256" key="3">
    <source>
        <dbReference type="ARBA" id="ARBA00022448"/>
    </source>
</evidence>
<keyword evidence="6 9" id="KW-1133">Transmembrane helix</keyword>
<feature type="transmembrane region" description="Helical" evidence="9">
    <location>
        <begin position="21"/>
        <end position="41"/>
    </location>
</feature>
<protein>
    <submittedName>
        <fullName evidence="11">Polysaccharide/O-antigen exporter permease</fullName>
    </submittedName>
</protein>
<keyword evidence="5 9" id="KW-0812">Transmembrane</keyword>
<feature type="transmembrane region" description="Helical" evidence="9">
    <location>
        <begin position="128"/>
        <end position="151"/>
    </location>
</feature>
<proteinExistence type="inferred from homology"/>
<keyword evidence="7" id="KW-0762">Sugar transport</keyword>
<evidence type="ECO:0000256" key="5">
    <source>
        <dbReference type="ARBA" id="ARBA00022692"/>
    </source>
</evidence>
<dbReference type="InterPro" id="IPR013525">
    <property type="entry name" value="ABC2_TM"/>
</dbReference>
<reference evidence="11" key="1">
    <citation type="submission" date="2013-04" db="EMBL/GenBank/DDBJ databases">
        <title>The genome sequencing project of 58 acetic acid bacteria.</title>
        <authorList>
            <person name="Okamoto-Kainuma A."/>
            <person name="Ishikawa M."/>
            <person name="Umino S."/>
            <person name="Koizumi Y."/>
            <person name="Shiwa Y."/>
            <person name="Yoshikawa H."/>
            <person name="Matsutani M."/>
            <person name="Matsushita K."/>
        </authorList>
    </citation>
    <scope>NUCLEOTIDE SEQUENCE</scope>
    <source>
        <strain evidence="11">NRIC 0535</strain>
    </source>
</reference>
<feature type="transmembrane region" description="Helical" evidence="9">
    <location>
        <begin position="158"/>
        <end position="177"/>
    </location>
</feature>
<evidence type="ECO:0000256" key="2">
    <source>
        <dbReference type="ARBA" id="ARBA00007783"/>
    </source>
</evidence>
<keyword evidence="3" id="KW-0813">Transport</keyword>
<dbReference type="EMBL" id="BAPV01000005">
    <property type="protein sequence ID" value="GBQ86474.1"/>
    <property type="molecule type" value="Genomic_DNA"/>
</dbReference>
<organism evidence="11 12">
    <name type="scientific">Asaia krungthepensis NRIC 0535</name>
    <dbReference type="NCBI Taxonomy" id="1307925"/>
    <lineage>
        <taxon>Bacteria</taxon>
        <taxon>Pseudomonadati</taxon>
        <taxon>Pseudomonadota</taxon>
        <taxon>Alphaproteobacteria</taxon>
        <taxon>Acetobacterales</taxon>
        <taxon>Acetobacteraceae</taxon>
        <taxon>Asaia</taxon>
    </lineage>
</organism>
<gene>
    <name evidence="11" type="ORF">AA0535_1030</name>
</gene>
<evidence type="ECO:0000313" key="12">
    <source>
        <dbReference type="Proteomes" id="UP001062776"/>
    </source>
</evidence>
<evidence type="ECO:0000256" key="4">
    <source>
        <dbReference type="ARBA" id="ARBA00022475"/>
    </source>
</evidence>
<keyword evidence="8 9" id="KW-0472">Membrane</keyword>
<feature type="transmembrane region" description="Helical" evidence="9">
    <location>
        <begin position="53"/>
        <end position="77"/>
    </location>
</feature>
<comment type="caution">
    <text evidence="11">The sequence shown here is derived from an EMBL/GenBank/DDBJ whole genome shotgun (WGS) entry which is preliminary data.</text>
</comment>
<feature type="transmembrane region" description="Helical" evidence="9">
    <location>
        <begin position="98"/>
        <end position="122"/>
    </location>
</feature>
<dbReference type="PANTHER" id="PTHR30413">
    <property type="entry name" value="INNER MEMBRANE TRANSPORT PERMEASE"/>
    <property type="match status" value="1"/>
</dbReference>
<evidence type="ECO:0000259" key="10">
    <source>
        <dbReference type="Pfam" id="PF01061"/>
    </source>
</evidence>
<comment type="similarity">
    <text evidence="2">Belongs to the ABC-2 integral membrane protein family.</text>
</comment>